<keyword evidence="1" id="KW-1133">Transmembrane helix</keyword>
<reference evidence="2 3" key="1">
    <citation type="submission" date="2023-09" db="EMBL/GenBank/DDBJ databases">
        <title>Pyrofollis japonicus gen. nov. sp. nov., a novel member of the family Pyrodictiaceae isolated from the Iheya North hydrothermal field.</title>
        <authorList>
            <person name="Miyazaki U."/>
            <person name="Sanari M."/>
            <person name="Tame A."/>
            <person name="Kitajima M."/>
            <person name="Okamoto A."/>
            <person name="Sawayama S."/>
            <person name="Miyazaki J."/>
            <person name="Takai K."/>
            <person name="Nakagawa S."/>
        </authorList>
    </citation>
    <scope>NUCLEOTIDE SEQUENCE [LARGE SCALE GENOMIC DNA]</scope>
    <source>
        <strain evidence="2 3">AV2</strain>
    </source>
</reference>
<keyword evidence="1" id="KW-0472">Membrane</keyword>
<protein>
    <submittedName>
        <fullName evidence="2">Uncharacterized protein</fullName>
    </submittedName>
</protein>
<organism evidence="2 3">
    <name type="scientific">Pyrodictium abyssi</name>
    <dbReference type="NCBI Taxonomy" id="54256"/>
    <lineage>
        <taxon>Archaea</taxon>
        <taxon>Thermoproteota</taxon>
        <taxon>Thermoprotei</taxon>
        <taxon>Desulfurococcales</taxon>
        <taxon>Pyrodictiaceae</taxon>
        <taxon>Pyrodictium</taxon>
    </lineage>
</organism>
<dbReference type="EMBL" id="AP028907">
    <property type="protein sequence ID" value="BES81446.1"/>
    <property type="molecule type" value="Genomic_DNA"/>
</dbReference>
<gene>
    <name evidence="2" type="ORF">PABY_10130</name>
</gene>
<evidence type="ECO:0000256" key="1">
    <source>
        <dbReference type="SAM" id="Phobius"/>
    </source>
</evidence>
<sequence>MSYPGRCTGKLNRNLIWATVYSAFAIPAAAGAFYGMGFLLPPALGALFMSLSTVIVAVNASLSKITFYAPPI</sequence>
<feature type="transmembrane region" description="Helical" evidence="1">
    <location>
        <begin position="15"/>
        <end position="37"/>
    </location>
</feature>
<evidence type="ECO:0000313" key="3">
    <source>
        <dbReference type="Proteomes" id="UP001341135"/>
    </source>
</evidence>
<keyword evidence="3" id="KW-1185">Reference proteome</keyword>
<accession>A0ABN6ZMF1</accession>
<feature type="transmembrane region" description="Helical" evidence="1">
    <location>
        <begin position="43"/>
        <end position="62"/>
    </location>
</feature>
<name>A0ABN6ZMF1_9CREN</name>
<evidence type="ECO:0000313" key="2">
    <source>
        <dbReference type="EMBL" id="BES81446.1"/>
    </source>
</evidence>
<keyword evidence="1" id="KW-0812">Transmembrane</keyword>
<dbReference type="Proteomes" id="UP001341135">
    <property type="component" value="Chromosome"/>
</dbReference>
<proteinExistence type="predicted"/>